<reference evidence="1 2" key="1">
    <citation type="submission" date="2017-12" db="EMBL/GenBank/DDBJ databases">
        <title>High-resolution comparative analysis of great ape genomes.</title>
        <authorList>
            <person name="Pollen A."/>
            <person name="Hastie A."/>
            <person name="Hormozdiari F."/>
            <person name="Dougherty M."/>
            <person name="Liu R."/>
            <person name="Chaisson M."/>
            <person name="Hoppe E."/>
            <person name="Hill C."/>
            <person name="Pang A."/>
            <person name="Hillier L."/>
            <person name="Baker C."/>
            <person name="Armstrong J."/>
            <person name="Shendure J."/>
            <person name="Paten B."/>
            <person name="Wilson R."/>
            <person name="Chao H."/>
            <person name="Schneider V."/>
            <person name="Ventura M."/>
            <person name="Kronenberg Z."/>
            <person name="Murali S."/>
            <person name="Gordon D."/>
            <person name="Cantsilieris S."/>
            <person name="Munson K."/>
            <person name="Nelson B."/>
            <person name="Raja A."/>
            <person name="Underwood J."/>
            <person name="Diekhans M."/>
            <person name="Fiddes I."/>
            <person name="Haussler D."/>
            <person name="Eichler E."/>
        </authorList>
    </citation>
    <scope>NUCLEOTIDE SEQUENCE [LARGE SCALE GENOMIC DNA]</scope>
    <source>
        <strain evidence="1">Yerkes chimp pedigree #C0471</strain>
    </source>
</reference>
<sequence length="47" mass="5001">TPPLPTFARVTTAYGSYQDANIPFPRTSGARFCGADLSQPCLLITLA</sequence>
<name>A0A2J8Q6F1_PANTR</name>
<dbReference type="AlphaFoldDB" id="A0A2J8Q6F1"/>
<evidence type="ECO:0000313" key="1">
    <source>
        <dbReference type="EMBL" id="PNI91842.1"/>
    </source>
</evidence>
<accession>A0A2J8Q6F1</accession>
<proteinExistence type="predicted"/>
<evidence type="ECO:0000313" key="2">
    <source>
        <dbReference type="Proteomes" id="UP000236370"/>
    </source>
</evidence>
<gene>
    <name evidence="1" type="ORF">CK820_G0042740</name>
</gene>
<dbReference type="EMBL" id="NBAG03000071">
    <property type="protein sequence ID" value="PNI91842.1"/>
    <property type="molecule type" value="Genomic_DNA"/>
</dbReference>
<feature type="non-terminal residue" evidence="1">
    <location>
        <position position="1"/>
    </location>
</feature>
<protein>
    <submittedName>
        <fullName evidence="1">WDR59 isoform 19</fullName>
    </submittedName>
</protein>
<dbReference type="Proteomes" id="UP000236370">
    <property type="component" value="Unassembled WGS sequence"/>
</dbReference>
<organism evidence="1 2">
    <name type="scientific">Pan troglodytes</name>
    <name type="common">Chimpanzee</name>
    <dbReference type="NCBI Taxonomy" id="9598"/>
    <lineage>
        <taxon>Eukaryota</taxon>
        <taxon>Metazoa</taxon>
        <taxon>Chordata</taxon>
        <taxon>Craniata</taxon>
        <taxon>Vertebrata</taxon>
        <taxon>Euteleostomi</taxon>
        <taxon>Mammalia</taxon>
        <taxon>Eutheria</taxon>
        <taxon>Euarchontoglires</taxon>
        <taxon>Primates</taxon>
        <taxon>Haplorrhini</taxon>
        <taxon>Catarrhini</taxon>
        <taxon>Hominidae</taxon>
        <taxon>Pan</taxon>
    </lineage>
</organism>
<comment type="caution">
    <text evidence="1">The sequence shown here is derived from an EMBL/GenBank/DDBJ whole genome shotgun (WGS) entry which is preliminary data.</text>
</comment>